<name>A0A5J5BPN8_9ASTE</name>
<dbReference type="Proteomes" id="UP000325577">
    <property type="component" value="Linkage Group LG11"/>
</dbReference>
<dbReference type="EMBL" id="CM018034">
    <property type="protein sequence ID" value="KAA8544604.1"/>
    <property type="molecule type" value="Genomic_DNA"/>
</dbReference>
<reference evidence="1 2" key="1">
    <citation type="submission" date="2019-09" db="EMBL/GenBank/DDBJ databases">
        <title>A chromosome-level genome assembly of the Chinese tupelo Nyssa sinensis.</title>
        <authorList>
            <person name="Yang X."/>
            <person name="Kang M."/>
            <person name="Yang Y."/>
            <person name="Xiong H."/>
            <person name="Wang M."/>
            <person name="Zhang Z."/>
            <person name="Wang Z."/>
            <person name="Wu H."/>
            <person name="Ma T."/>
            <person name="Liu J."/>
            <person name="Xi Z."/>
        </authorList>
    </citation>
    <scope>NUCLEOTIDE SEQUENCE [LARGE SCALE GENOMIC DNA]</scope>
    <source>
        <strain evidence="1">J267</strain>
        <tissue evidence="1">Leaf</tissue>
    </source>
</reference>
<keyword evidence="2" id="KW-1185">Reference proteome</keyword>
<protein>
    <submittedName>
        <fullName evidence="1">Uncharacterized protein</fullName>
    </submittedName>
</protein>
<sequence length="201" mass="21610">MAFFQSLHATINGLEAAKESSRSLHAKKPCSSFSDGVPQSLQCQEINYLSVEAALSHDLTAVSDFEDGEVYVNTLVVSVHDSPLRLTWADQASSGEFIPNDALDLEEECGGFSVNPNFLLCTDNLFHGDSNYGGSRLAQAQSDCFDKAYTSTPLVTFQAPTSSVAFQQHKQVNLSSTVDKSSQMQPGLPDRVGSLVPSVAV</sequence>
<evidence type="ECO:0000313" key="2">
    <source>
        <dbReference type="Proteomes" id="UP000325577"/>
    </source>
</evidence>
<dbReference type="AlphaFoldDB" id="A0A5J5BPN8"/>
<accession>A0A5J5BPN8</accession>
<organism evidence="1 2">
    <name type="scientific">Nyssa sinensis</name>
    <dbReference type="NCBI Taxonomy" id="561372"/>
    <lineage>
        <taxon>Eukaryota</taxon>
        <taxon>Viridiplantae</taxon>
        <taxon>Streptophyta</taxon>
        <taxon>Embryophyta</taxon>
        <taxon>Tracheophyta</taxon>
        <taxon>Spermatophyta</taxon>
        <taxon>Magnoliopsida</taxon>
        <taxon>eudicotyledons</taxon>
        <taxon>Gunneridae</taxon>
        <taxon>Pentapetalae</taxon>
        <taxon>asterids</taxon>
        <taxon>Cornales</taxon>
        <taxon>Nyssaceae</taxon>
        <taxon>Nyssa</taxon>
    </lineage>
</organism>
<evidence type="ECO:0000313" key="1">
    <source>
        <dbReference type="EMBL" id="KAA8544604.1"/>
    </source>
</evidence>
<proteinExistence type="predicted"/>
<gene>
    <name evidence="1" type="ORF">F0562_022625</name>
</gene>